<evidence type="ECO:0008006" key="4">
    <source>
        <dbReference type="Google" id="ProtNLM"/>
    </source>
</evidence>
<keyword evidence="3" id="KW-1185">Reference proteome</keyword>
<name>A0A2J6QUZ7_HYAVF</name>
<reference evidence="2 3" key="1">
    <citation type="submission" date="2016-04" db="EMBL/GenBank/DDBJ databases">
        <title>A degradative enzymes factory behind the ericoid mycorrhizal symbiosis.</title>
        <authorList>
            <consortium name="DOE Joint Genome Institute"/>
            <person name="Martino E."/>
            <person name="Morin E."/>
            <person name="Grelet G."/>
            <person name="Kuo A."/>
            <person name="Kohler A."/>
            <person name="Daghino S."/>
            <person name="Barry K."/>
            <person name="Choi C."/>
            <person name="Cichocki N."/>
            <person name="Clum A."/>
            <person name="Copeland A."/>
            <person name="Hainaut M."/>
            <person name="Haridas S."/>
            <person name="Labutti K."/>
            <person name="Lindquist E."/>
            <person name="Lipzen A."/>
            <person name="Khouja H.-R."/>
            <person name="Murat C."/>
            <person name="Ohm R."/>
            <person name="Olson A."/>
            <person name="Spatafora J."/>
            <person name="Veneault-Fourrey C."/>
            <person name="Henrissat B."/>
            <person name="Grigoriev I."/>
            <person name="Martin F."/>
            <person name="Perotto S."/>
        </authorList>
    </citation>
    <scope>NUCLEOTIDE SEQUENCE [LARGE SCALE GENOMIC DNA]</scope>
    <source>
        <strain evidence="2 3">F</strain>
    </source>
</reference>
<dbReference type="STRING" id="1149755.A0A2J6QUZ7"/>
<sequence>MVTTIDDLPRDLSSDECEAKDVILMGPKTRAPPCKKRKASHPPRAAQQPTKKSAPSSTTESPKTDNLISLELARSIDGASVRALRDLLKKVCRENVEARKLVEEQLLSEEDKEKLRQLDEDEYFSDQTTDSLRESRERWRRNRLEISGDWGGHSKFLDEAGELFRQFAHYDQSVLPKAKEDAKRIEATLHPHSNHSATFPACLNCGKKFNPRTNFHGECKWHSEKYKIPDEDASVWADHDEDCHGSYESFENDPLYASGFLWGCCEAKVTDEGCMSTKHRAASPVEDDA</sequence>
<proteinExistence type="predicted"/>
<gene>
    <name evidence="2" type="ORF">L207DRAFT_641942</name>
</gene>
<evidence type="ECO:0000256" key="1">
    <source>
        <dbReference type="SAM" id="MobiDB-lite"/>
    </source>
</evidence>
<accession>A0A2J6QUZ7</accession>
<evidence type="ECO:0000313" key="3">
    <source>
        <dbReference type="Proteomes" id="UP000235786"/>
    </source>
</evidence>
<dbReference type="PANTHER" id="PTHR38167">
    <property type="entry name" value="C2H2-TYPE DOMAIN-CONTAINING PROTEIN"/>
    <property type="match status" value="1"/>
</dbReference>
<evidence type="ECO:0000313" key="2">
    <source>
        <dbReference type="EMBL" id="PMD30093.1"/>
    </source>
</evidence>
<protein>
    <recommendedName>
        <fullName evidence="4">C2H2-type domain-containing protein</fullName>
    </recommendedName>
</protein>
<organism evidence="2 3">
    <name type="scientific">Hyaloscypha variabilis (strain UAMH 11265 / GT02V1 / F)</name>
    <name type="common">Meliniomyces variabilis</name>
    <dbReference type="NCBI Taxonomy" id="1149755"/>
    <lineage>
        <taxon>Eukaryota</taxon>
        <taxon>Fungi</taxon>
        <taxon>Dikarya</taxon>
        <taxon>Ascomycota</taxon>
        <taxon>Pezizomycotina</taxon>
        <taxon>Leotiomycetes</taxon>
        <taxon>Helotiales</taxon>
        <taxon>Hyaloscyphaceae</taxon>
        <taxon>Hyaloscypha</taxon>
        <taxon>Hyaloscypha variabilis</taxon>
    </lineage>
</organism>
<dbReference type="EMBL" id="KZ613969">
    <property type="protein sequence ID" value="PMD30093.1"/>
    <property type="molecule type" value="Genomic_DNA"/>
</dbReference>
<feature type="region of interest" description="Disordered" evidence="1">
    <location>
        <begin position="19"/>
        <end position="66"/>
    </location>
</feature>
<dbReference type="Proteomes" id="UP000235786">
    <property type="component" value="Unassembled WGS sequence"/>
</dbReference>
<dbReference type="PANTHER" id="PTHR38167:SF1">
    <property type="entry name" value="C2H2-TYPE DOMAIN-CONTAINING PROTEIN"/>
    <property type="match status" value="1"/>
</dbReference>
<dbReference type="OrthoDB" id="5422613at2759"/>
<feature type="compositionally biased region" description="Polar residues" evidence="1">
    <location>
        <begin position="47"/>
        <end position="66"/>
    </location>
</feature>
<dbReference type="AlphaFoldDB" id="A0A2J6QUZ7"/>